<reference evidence="9" key="1">
    <citation type="submission" date="2016-10" db="EMBL/GenBank/DDBJ databases">
        <authorList>
            <person name="Varghese N."/>
            <person name="Submissions S."/>
        </authorList>
    </citation>
    <scope>NUCLEOTIDE SEQUENCE [LARGE SCALE GENOMIC DNA]</scope>
    <source>
        <strain evidence="9">CGMCC 4.5579</strain>
    </source>
</reference>
<evidence type="ECO:0000313" key="9">
    <source>
        <dbReference type="Proteomes" id="UP000198727"/>
    </source>
</evidence>
<evidence type="ECO:0000256" key="6">
    <source>
        <dbReference type="SAM" id="Phobius"/>
    </source>
</evidence>
<dbReference type="PANTHER" id="PTHR33885">
    <property type="entry name" value="PHAGE SHOCK PROTEIN C"/>
    <property type="match status" value="1"/>
</dbReference>
<keyword evidence="3 6" id="KW-0812">Transmembrane</keyword>
<feature type="domain" description="Phage shock protein PspC N-terminal" evidence="7">
    <location>
        <begin position="17"/>
        <end position="72"/>
    </location>
</feature>
<accession>A0A1I6AJX9</accession>
<sequence length="75" mass="8432">MRLGRSPGIVEVMSTTTLSRPRDGRMIAGVCAGLADRMGWKRRNVRLLFVVSCLLPGPQFLIYLVLWVVLPDRGY</sequence>
<dbReference type="PANTHER" id="PTHR33885:SF3">
    <property type="entry name" value="PHAGE SHOCK PROTEIN C"/>
    <property type="match status" value="1"/>
</dbReference>
<evidence type="ECO:0000259" key="7">
    <source>
        <dbReference type="Pfam" id="PF04024"/>
    </source>
</evidence>
<dbReference type="STRING" id="587909.SAMN05421810_11318"/>
<name>A0A1I6AJX9_9PSEU</name>
<keyword evidence="4 6" id="KW-1133">Transmembrane helix</keyword>
<dbReference type="InterPro" id="IPR052027">
    <property type="entry name" value="PspC"/>
</dbReference>
<dbReference type="EMBL" id="FOWW01000013">
    <property type="protein sequence ID" value="SFQ69004.1"/>
    <property type="molecule type" value="Genomic_DNA"/>
</dbReference>
<proteinExistence type="predicted"/>
<organism evidence="8 9">
    <name type="scientific">Amycolatopsis arida</name>
    <dbReference type="NCBI Taxonomy" id="587909"/>
    <lineage>
        <taxon>Bacteria</taxon>
        <taxon>Bacillati</taxon>
        <taxon>Actinomycetota</taxon>
        <taxon>Actinomycetes</taxon>
        <taxon>Pseudonocardiales</taxon>
        <taxon>Pseudonocardiaceae</taxon>
        <taxon>Amycolatopsis</taxon>
    </lineage>
</organism>
<evidence type="ECO:0000313" key="8">
    <source>
        <dbReference type="EMBL" id="SFQ69004.1"/>
    </source>
</evidence>
<dbReference type="AlphaFoldDB" id="A0A1I6AJX9"/>
<evidence type="ECO:0000256" key="2">
    <source>
        <dbReference type="ARBA" id="ARBA00022475"/>
    </source>
</evidence>
<gene>
    <name evidence="8" type="ORF">SAMN05421810_11318</name>
</gene>
<evidence type="ECO:0000256" key="1">
    <source>
        <dbReference type="ARBA" id="ARBA00004162"/>
    </source>
</evidence>
<keyword evidence="2" id="KW-1003">Cell membrane</keyword>
<keyword evidence="5 6" id="KW-0472">Membrane</keyword>
<dbReference type="Pfam" id="PF04024">
    <property type="entry name" value="PspC"/>
    <property type="match status" value="1"/>
</dbReference>
<evidence type="ECO:0000256" key="3">
    <source>
        <dbReference type="ARBA" id="ARBA00022692"/>
    </source>
</evidence>
<dbReference type="GO" id="GO:0005886">
    <property type="term" value="C:plasma membrane"/>
    <property type="evidence" value="ECO:0007669"/>
    <property type="project" value="UniProtKB-SubCell"/>
</dbReference>
<keyword evidence="9" id="KW-1185">Reference proteome</keyword>
<evidence type="ECO:0000256" key="5">
    <source>
        <dbReference type="ARBA" id="ARBA00023136"/>
    </source>
</evidence>
<feature type="transmembrane region" description="Helical" evidence="6">
    <location>
        <begin position="47"/>
        <end position="70"/>
    </location>
</feature>
<dbReference type="Proteomes" id="UP000198727">
    <property type="component" value="Unassembled WGS sequence"/>
</dbReference>
<evidence type="ECO:0000256" key="4">
    <source>
        <dbReference type="ARBA" id="ARBA00022989"/>
    </source>
</evidence>
<comment type="subcellular location">
    <subcellularLocation>
        <location evidence="1">Cell membrane</location>
        <topology evidence="1">Single-pass membrane protein</topology>
    </subcellularLocation>
</comment>
<protein>
    <submittedName>
        <fullName evidence="8">Phage shock protein C</fullName>
    </submittedName>
</protein>
<dbReference type="InterPro" id="IPR007168">
    <property type="entry name" value="Phageshock_PspC_N"/>
</dbReference>